<accession>A0A8J5IAF5</accession>
<dbReference type="EMBL" id="JACMSC010000003">
    <property type="protein sequence ID" value="KAG6530500.1"/>
    <property type="molecule type" value="Genomic_DNA"/>
</dbReference>
<name>A0A8J5IAF5_ZINOF</name>
<dbReference type="AlphaFoldDB" id="A0A8J5IAF5"/>
<protein>
    <recommendedName>
        <fullName evidence="1">SAM domain-containing protein</fullName>
    </recommendedName>
</protein>
<feature type="domain" description="SAM" evidence="1">
    <location>
        <begin position="24"/>
        <end position="60"/>
    </location>
</feature>
<dbReference type="CDD" id="cd09487">
    <property type="entry name" value="SAM_superfamily"/>
    <property type="match status" value="1"/>
</dbReference>
<sequence>MDWYSWLSDADLDPDLVYHLSLLFSGNQLGEDDIAHFDHEFLKSMGISIAKHRLEILKLAKKRKYSGLRRFTRFLAAAGSSIAKYLSYSLLRRNSSAIVVVAAPAPEKGDMLKRRRKMVVADGGGGGGARVAPPTAAVAVKHAGEIRWDSMFQDLKPN</sequence>
<proteinExistence type="predicted"/>
<dbReference type="PANTHER" id="PTHR33915:SF1">
    <property type="entry name" value="OS04G0644100 PROTEIN"/>
    <property type="match status" value="1"/>
</dbReference>
<dbReference type="Pfam" id="PF07647">
    <property type="entry name" value="SAM_2"/>
    <property type="match status" value="1"/>
</dbReference>
<evidence type="ECO:0000259" key="1">
    <source>
        <dbReference type="Pfam" id="PF07647"/>
    </source>
</evidence>
<gene>
    <name evidence="2" type="ORF">ZIOFF_012739</name>
</gene>
<dbReference type="OrthoDB" id="1887912at2759"/>
<organism evidence="2 3">
    <name type="scientific">Zingiber officinale</name>
    <name type="common">Ginger</name>
    <name type="synonym">Amomum zingiber</name>
    <dbReference type="NCBI Taxonomy" id="94328"/>
    <lineage>
        <taxon>Eukaryota</taxon>
        <taxon>Viridiplantae</taxon>
        <taxon>Streptophyta</taxon>
        <taxon>Embryophyta</taxon>
        <taxon>Tracheophyta</taxon>
        <taxon>Spermatophyta</taxon>
        <taxon>Magnoliopsida</taxon>
        <taxon>Liliopsida</taxon>
        <taxon>Zingiberales</taxon>
        <taxon>Zingiberaceae</taxon>
        <taxon>Zingiber</taxon>
    </lineage>
</organism>
<dbReference type="PANTHER" id="PTHR33915">
    <property type="entry name" value="OSJNBA0033G05.11 PROTEIN"/>
    <property type="match status" value="1"/>
</dbReference>
<keyword evidence="3" id="KW-1185">Reference proteome</keyword>
<evidence type="ECO:0000313" key="2">
    <source>
        <dbReference type="EMBL" id="KAG6530500.1"/>
    </source>
</evidence>
<evidence type="ECO:0000313" key="3">
    <source>
        <dbReference type="Proteomes" id="UP000734854"/>
    </source>
</evidence>
<comment type="caution">
    <text evidence="2">The sequence shown here is derived from an EMBL/GenBank/DDBJ whole genome shotgun (WGS) entry which is preliminary data.</text>
</comment>
<dbReference type="InterPro" id="IPR001660">
    <property type="entry name" value="SAM"/>
</dbReference>
<reference evidence="2 3" key="1">
    <citation type="submission" date="2020-08" db="EMBL/GenBank/DDBJ databases">
        <title>Plant Genome Project.</title>
        <authorList>
            <person name="Zhang R.-G."/>
        </authorList>
    </citation>
    <scope>NUCLEOTIDE SEQUENCE [LARGE SCALE GENOMIC DNA]</scope>
    <source>
        <tissue evidence="2">Rhizome</tissue>
    </source>
</reference>
<dbReference type="Proteomes" id="UP000734854">
    <property type="component" value="Unassembled WGS sequence"/>
</dbReference>